<dbReference type="AlphaFoldDB" id="A0AAW7ZTP1"/>
<feature type="signal peptide" evidence="1">
    <location>
        <begin position="1"/>
        <end position="23"/>
    </location>
</feature>
<organism evidence="2 3">
    <name type="scientific">Enterobacter asburiae</name>
    <dbReference type="NCBI Taxonomy" id="61645"/>
    <lineage>
        <taxon>Bacteria</taxon>
        <taxon>Pseudomonadati</taxon>
        <taxon>Pseudomonadota</taxon>
        <taxon>Gammaproteobacteria</taxon>
        <taxon>Enterobacterales</taxon>
        <taxon>Enterobacteriaceae</taxon>
        <taxon>Enterobacter</taxon>
        <taxon>Enterobacter cloacae complex</taxon>
    </lineage>
</organism>
<dbReference type="Proteomes" id="UP001176432">
    <property type="component" value="Unassembled WGS sequence"/>
</dbReference>
<accession>A0AAW7ZTP1</accession>
<reference evidence="2" key="1">
    <citation type="submission" date="2023-07" db="EMBL/GenBank/DDBJ databases">
        <title>Isolates cultured from stool samples of acute diarrhea patients.</title>
        <authorList>
            <person name="Jiang S."/>
        </authorList>
    </citation>
    <scope>NUCLEOTIDE SEQUENCE</scope>
    <source>
        <strain evidence="2">L4424</strain>
    </source>
</reference>
<evidence type="ECO:0000313" key="3">
    <source>
        <dbReference type="Proteomes" id="UP001176432"/>
    </source>
</evidence>
<name>A0AAW7ZTP1_ENTAS</name>
<proteinExistence type="predicted"/>
<sequence>MKKISVMFLFCILLSACSSSLLEKQNPVCEAVIVVGGQEQTVQVYGVRQVANQIEYKAGYPFNWRWVSKNNFTGSTCTK</sequence>
<protein>
    <submittedName>
        <fullName evidence="2">Cor protein</fullName>
    </submittedName>
</protein>
<evidence type="ECO:0000256" key="1">
    <source>
        <dbReference type="SAM" id="SignalP"/>
    </source>
</evidence>
<feature type="chain" id="PRO_5043756804" evidence="1">
    <location>
        <begin position="24"/>
        <end position="79"/>
    </location>
</feature>
<gene>
    <name evidence="2" type="ORF">Q5934_16460</name>
</gene>
<dbReference type="EMBL" id="JAUPXB010000001">
    <property type="protein sequence ID" value="MDO7923059.1"/>
    <property type="molecule type" value="Genomic_DNA"/>
</dbReference>
<dbReference type="RefSeq" id="WP_246916760.1">
    <property type="nucleotide sequence ID" value="NZ_CP083834.1"/>
</dbReference>
<dbReference type="PROSITE" id="PS51257">
    <property type="entry name" value="PROKAR_LIPOPROTEIN"/>
    <property type="match status" value="1"/>
</dbReference>
<comment type="caution">
    <text evidence="2">The sequence shown here is derived from an EMBL/GenBank/DDBJ whole genome shotgun (WGS) entry which is preliminary data.</text>
</comment>
<evidence type="ECO:0000313" key="2">
    <source>
        <dbReference type="EMBL" id="MDO7923059.1"/>
    </source>
</evidence>
<keyword evidence="1" id="KW-0732">Signal</keyword>